<name>A0A846JCF9_CLOBO</name>
<dbReference type="AlphaFoldDB" id="A0A846JCF9"/>
<evidence type="ECO:0000313" key="7">
    <source>
        <dbReference type="Proteomes" id="UP000480039"/>
    </source>
</evidence>
<dbReference type="SMART" id="SM00382">
    <property type="entry name" value="AAA"/>
    <property type="match status" value="4"/>
</dbReference>
<evidence type="ECO:0000313" key="6">
    <source>
        <dbReference type="EMBL" id="NFJ09747.1"/>
    </source>
</evidence>
<dbReference type="InterPro" id="IPR041627">
    <property type="entry name" value="AAA_lid_6"/>
</dbReference>
<dbReference type="InterPro" id="IPR050773">
    <property type="entry name" value="CbxX/CfxQ_RuBisCO_ESX"/>
</dbReference>
<dbReference type="InterPro" id="IPR003959">
    <property type="entry name" value="ATPase_AAA_core"/>
</dbReference>
<dbReference type="InterPro" id="IPR003593">
    <property type="entry name" value="AAA+_ATPase"/>
</dbReference>
<evidence type="ECO:0000256" key="1">
    <source>
        <dbReference type="ARBA" id="ARBA00010378"/>
    </source>
</evidence>
<dbReference type="Gene3D" id="1.10.8.60">
    <property type="match status" value="2"/>
</dbReference>
<dbReference type="CDD" id="cd00009">
    <property type="entry name" value="AAA"/>
    <property type="match status" value="3"/>
</dbReference>
<keyword evidence="2" id="KW-0547">Nucleotide-binding</keyword>
<feature type="domain" description="AAA+ ATPase" evidence="5">
    <location>
        <begin position="139"/>
        <end position="300"/>
    </location>
</feature>
<organism evidence="6 7">
    <name type="scientific">Clostridium botulinum</name>
    <dbReference type="NCBI Taxonomy" id="1491"/>
    <lineage>
        <taxon>Bacteria</taxon>
        <taxon>Bacillati</taxon>
        <taxon>Bacillota</taxon>
        <taxon>Clostridia</taxon>
        <taxon>Eubacteriales</taxon>
        <taxon>Clostridiaceae</taxon>
        <taxon>Clostridium</taxon>
    </lineage>
</organism>
<dbReference type="Pfam" id="PF00004">
    <property type="entry name" value="AAA"/>
    <property type="match status" value="3"/>
</dbReference>
<feature type="domain" description="AAA+ ATPase" evidence="5">
    <location>
        <begin position="991"/>
        <end position="1129"/>
    </location>
</feature>
<dbReference type="Proteomes" id="UP000480039">
    <property type="component" value="Unassembled WGS sequence"/>
</dbReference>
<dbReference type="GO" id="GO:0016887">
    <property type="term" value="F:ATP hydrolysis activity"/>
    <property type="evidence" value="ECO:0007669"/>
    <property type="project" value="InterPro"/>
</dbReference>
<reference evidence="6 7" key="1">
    <citation type="submission" date="2019-04" db="EMBL/GenBank/DDBJ databases">
        <title>Genome sequencing of Clostridium botulinum Groups I-IV and Clostridium butyricum.</title>
        <authorList>
            <person name="Brunt J."/>
            <person name="Van Vliet A.H.M."/>
            <person name="Stringer S.C."/>
            <person name="Carter A.T."/>
            <person name="Peck M.W."/>
        </authorList>
    </citation>
    <scope>NUCLEOTIDE SEQUENCE [LARGE SCALE GENOMIC DNA]</scope>
    <source>
        <strain evidence="6 7">Colworth BL30</strain>
    </source>
</reference>
<evidence type="ECO:0000259" key="5">
    <source>
        <dbReference type="SMART" id="SM00382"/>
    </source>
</evidence>
<keyword evidence="4" id="KW-0175">Coiled coil</keyword>
<feature type="domain" description="AAA+ ATPase" evidence="5">
    <location>
        <begin position="452"/>
        <end position="590"/>
    </location>
</feature>
<evidence type="ECO:0000256" key="2">
    <source>
        <dbReference type="ARBA" id="ARBA00022741"/>
    </source>
</evidence>
<dbReference type="FunFam" id="3.40.50.300:FF:000216">
    <property type="entry name" value="Type VII secretion ATPase EccA"/>
    <property type="match status" value="3"/>
</dbReference>
<dbReference type="PANTHER" id="PTHR43392:SF2">
    <property type="entry name" value="AAA-TYPE ATPASE FAMILY PROTEIN _ ANKYRIN REPEAT FAMILY PROTEIN"/>
    <property type="match status" value="1"/>
</dbReference>
<dbReference type="SUPFAM" id="SSF52540">
    <property type="entry name" value="P-loop containing nucleoside triphosphate hydrolases"/>
    <property type="match status" value="4"/>
</dbReference>
<dbReference type="Pfam" id="PF17866">
    <property type="entry name" value="AAA_lid_6"/>
    <property type="match status" value="3"/>
</dbReference>
<proteinExistence type="inferred from homology"/>
<comment type="caution">
    <text evidence="6">The sequence shown here is derived from an EMBL/GenBank/DDBJ whole genome shotgun (WGS) entry which is preliminary data.</text>
</comment>
<accession>A0A846JCF9</accession>
<sequence>MNFSGKDIIKFLFPELQIIEAIKKHGFIVRQNKNNVEKQTENMEKVYRDRNNYSQNNSDEMSKLRQQIFVNKSKISEKINEANYHYKDNSKVNNNKISKTFSSIREEMGNLIIGQTNYLDNLCIAFKRPFVTGYDRLKPKNVIIVLGNKGTGKHSSISFITELLKQKNLFNSDKVLTIDLSLYSTVSEFGVFLSDLYKCLYGESDIVMFDNIDKCHSSVVDAIETLTTTGKYTLQSRYIFQNNNLIEATGALLQNSISEISSNSKYFIFASEKSEKNVLNIFGSNFMECVGDIIYTENFNYNDLNKISIRIIENLKRKCIINLSMNISYDKSICEIIASNYKSSSGVNGIEKFVDFNIYKPLAEIKLKNNILNKQSVFLSAIDGELVAQIGNSFIKLADIIPQRNTAGIDDVKKELENIIGLKSVKQYVESLEDNLKIQKMRESSGFKAANISMHMIFTGNPGTGKTTIARIVAKYLKALGILSQGQLREVTRADLVGQYVGHTAKLTNDVIKSSLGGVLFIDEAYALCRDKEDIFGIEAIDTLVKGIEDNREDLVVILAGYKDEMNEFLKTNPGLKSRFPNIINFEDYTSEEMYEISLVTAKSKGYKISEDCKEPLIKLFEKRQIKGKNDSGNGRLVRNIIEDSILNQSKRLLENPNADMGLLSYDDFEFEETHKFDLEASLSEIIGLDNVKDFVRTQYKLLIAQEKRRKAGMNVDTSQALNMIFSGNPGTGKTTIARLVAQMFKEMGLLKSGHLVEVDRGSLVAEYAGQTSKKTEEVFKSALGGVLFIDEAYALSSDSSGFGKEAIDTLVKLIEDYRGEIIVILAGYKKEMTEFLKTNSGLKSRFPLNIDFPDYTAEELFKITLKMIYEKGFVLEKGAIMALKEQISLLHKQSNADSGNGRMIRNYLEEVMRKQSSRIAVNDVPTNEMNMIINDDIEQENKSTTNFDLEKELSKIVGLQEVKDYISSLSARLRMQNERKKLGLTVDTTQTLHMIFKGNPGTGKTMVARTVAEVLYNIGVIKTNKLVETDRSGLVAGYVGQTAMKTREKVMEAMDGVLFIDEAYSLSQGGANDFGKEAIDTLVKLMDDYRDRIVVILAGYSHDMDQFLSVNAGLKSRFPNVINFEDYSTNELMQIAEMLFKSKGYELNLLAENKLKDIFNAVRLEPQFGNGRYVRNLYERAVNNQAMRLSTDMDLTKEELVTIIDTDIERM</sequence>
<dbReference type="GO" id="GO:0005524">
    <property type="term" value="F:ATP binding"/>
    <property type="evidence" value="ECO:0007669"/>
    <property type="project" value="UniProtKB-KW"/>
</dbReference>
<keyword evidence="3" id="KW-0067">ATP-binding</keyword>
<dbReference type="Gene3D" id="3.40.50.300">
    <property type="entry name" value="P-loop containing nucleotide triphosphate hydrolases"/>
    <property type="match status" value="4"/>
</dbReference>
<dbReference type="PRINTS" id="PR00819">
    <property type="entry name" value="CBXCFQXSUPER"/>
</dbReference>
<evidence type="ECO:0000256" key="3">
    <source>
        <dbReference type="ARBA" id="ARBA00022840"/>
    </source>
</evidence>
<feature type="domain" description="AAA+ ATPase" evidence="5">
    <location>
        <begin position="720"/>
        <end position="857"/>
    </location>
</feature>
<comment type="similarity">
    <text evidence="1">Belongs to the CbxX/CfxQ family.</text>
</comment>
<dbReference type="InterPro" id="IPR000641">
    <property type="entry name" value="CbxX/CfxQ"/>
</dbReference>
<dbReference type="EMBL" id="SWQE01000008">
    <property type="protein sequence ID" value="NFJ09747.1"/>
    <property type="molecule type" value="Genomic_DNA"/>
</dbReference>
<dbReference type="PANTHER" id="PTHR43392">
    <property type="entry name" value="AAA-TYPE ATPASE FAMILY PROTEIN / ANKYRIN REPEAT FAMILY PROTEIN"/>
    <property type="match status" value="1"/>
</dbReference>
<gene>
    <name evidence="6" type="ORF">FC871_14945</name>
</gene>
<dbReference type="InterPro" id="IPR027417">
    <property type="entry name" value="P-loop_NTPase"/>
</dbReference>
<feature type="coiled-coil region" evidence="4">
    <location>
        <begin position="29"/>
        <end position="56"/>
    </location>
</feature>
<evidence type="ECO:0000256" key="4">
    <source>
        <dbReference type="SAM" id="Coils"/>
    </source>
</evidence>
<protein>
    <submittedName>
        <fullName evidence="6">AAA family ATPase</fullName>
    </submittedName>
</protein>